<organism evidence="3 4">
    <name type="scientific">Nostoc parmelioides FACHB-3921</name>
    <dbReference type="NCBI Taxonomy" id="2692909"/>
    <lineage>
        <taxon>Bacteria</taxon>
        <taxon>Bacillati</taxon>
        <taxon>Cyanobacteriota</taxon>
        <taxon>Cyanophyceae</taxon>
        <taxon>Nostocales</taxon>
        <taxon>Nostocaceae</taxon>
        <taxon>Nostoc</taxon>
    </lineage>
</organism>
<protein>
    <submittedName>
        <fullName evidence="3">Beta-lactamase family protein</fullName>
    </submittedName>
</protein>
<evidence type="ECO:0000259" key="2">
    <source>
        <dbReference type="Pfam" id="PF00144"/>
    </source>
</evidence>
<reference evidence="3 4" key="1">
    <citation type="journal article" date="2020" name="ISME J.">
        <title>Comparative genomics reveals insights into cyanobacterial evolution and habitat adaptation.</title>
        <authorList>
            <person name="Chen M.Y."/>
            <person name="Teng W.K."/>
            <person name="Zhao L."/>
            <person name="Hu C.X."/>
            <person name="Zhou Y.K."/>
            <person name="Han B.P."/>
            <person name="Song L.R."/>
            <person name="Shu W.S."/>
        </authorList>
    </citation>
    <scope>NUCLEOTIDE SEQUENCE [LARGE SCALE GENOMIC DNA]</scope>
    <source>
        <strain evidence="3 4">FACHB-3921</strain>
    </source>
</reference>
<dbReference type="InterPro" id="IPR012338">
    <property type="entry name" value="Beta-lactam/transpept-like"/>
</dbReference>
<dbReference type="RefSeq" id="WP_190568363.1">
    <property type="nucleotide sequence ID" value="NZ_JACJQL010000022.1"/>
</dbReference>
<evidence type="ECO:0000313" key="3">
    <source>
        <dbReference type="EMBL" id="MBD2252791.1"/>
    </source>
</evidence>
<accession>A0ABR8BJA1</accession>
<feature type="domain" description="Beta-lactamase-related" evidence="2">
    <location>
        <begin position="54"/>
        <end position="369"/>
    </location>
</feature>
<dbReference type="EMBL" id="JACJQL010000022">
    <property type="protein sequence ID" value="MBD2252791.1"/>
    <property type="molecule type" value="Genomic_DNA"/>
</dbReference>
<keyword evidence="4" id="KW-1185">Reference proteome</keyword>
<dbReference type="Pfam" id="PF00144">
    <property type="entry name" value="Beta-lactamase"/>
    <property type="match status" value="1"/>
</dbReference>
<sequence>MLLKIIRITILTSAILFTPAIAQAATLTTESSQSITFRNTVNRDLEQQLQTALDQARGDIPGAAVAIISPKGNWFGASGVADIATGRVLQPSDRFEIGSITKTFVATTTLQLVEEGTLNLDDKLTDRLPKSVTDWIPNAHQITLRQLLNHTSGVPDYTDVLFRWAAVNPGVFFNSWQPEELVSFIDGLEASFQPGDSWQYSNTNYLLLGMVVEAATNNNIAQEIRDRILEPLALTNTFFAEEEAIPGGYVRGYWDFDQNGTLNDISVANLSWAWATGAMVSNTSDLATFIQALIGGSLLEPDTLNQMLTTISPITSPNYTTYGLGIGTLESPNRFWYIHRGQTLGYRSNMWYSPLENITYIELANARSTRNLAGATLTTLRRYEPPAPVPEPEMILSVLLVTVGMLGCKGVRV</sequence>
<evidence type="ECO:0000313" key="4">
    <source>
        <dbReference type="Proteomes" id="UP000621307"/>
    </source>
</evidence>
<proteinExistence type="predicted"/>
<name>A0ABR8BJA1_9NOSO</name>
<dbReference type="PANTHER" id="PTHR46825">
    <property type="entry name" value="D-ALANYL-D-ALANINE-CARBOXYPEPTIDASE/ENDOPEPTIDASE AMPH"/>
    <property type="match status" value="1"/>
</dbReference>
<gene>
    <name evidence="3" type="ORF">H6G14_16000</name>
</gene>
<dbReference type="PANTHER" id="PTHR46825:SF7">
    <property type="entry name" value="D-ALANYL-D-ALANINE CARBOXYPEPTIDASE"/>
    <property type="match status" value="1"/>
</dbReference>
<comment type="caution">
    <text evidence="3">The sequence shown here is derived from an EMBL/GenBank/DDBJ whole genome shotgun (WGS) entry which is preliminary data.</text>
</comment>
<dbReference type="InterPro" id="IPR050491">
    <property type="entry name" value="AmpC-like"/>
</dbReference>
<dbReference type="Gene3D" id="3.40.710.10">
    <property type="entry name" value="DD-peptidase/beta-lactamase superfamily"/>
    <property type="match status" value="1"/>
</dbReference>
<evidence type="ECO:0000256" key="1">
    <source>
        <dbReference type="SAM" id="SignalP"/>
    </source>
</evidence>
<dbReference type="SUPFAM" id="SSF56601">
    <property type="entry name" value="beta-lactamase/transpeptidase-like"/>
    <property type="match status" value="1"/>
</dbReference>
<feature type="chain" id="PRO_5047094136" evidence="1">
    <location>
        <begin position="25"/>
        <end position="413"/>
    </location>
</feature>
<feature type="signal peptide" evidence="1">
    <location>
        <begin position="1"/>
        <end position="24"/>
    </location>
</feature>
<keyword evidence="1" id="KW-0732">Signal</keyword>
<dbReference type="Proteomes" id="UP000621307">
    <property type="component" value="Unassembled WGS sequence"/>
</dbReference>
<dbReference type="InterPro" id="IPR001466">
    <property type="entry name" value="Beta-lactam-related"/>
</dbReference>